<dbReference type="SUPFAM" id="SSF46767">
    <property type="entry name" value="Methylated DNA-protein cysteine methyltransferase, C-terminal domain"/>
    <property type="match status" value="1"/>
</dbReference>
<evidence type="ECO:0000256" key="5">
    <source>
        <dbReference type="ARBA" id="ARBA00022763"/>
    </source>
</evidence>
<evidence type="ECO:0000313" key="11">
    <source>
        <dbReference type="EMBL" id="MFC4767633.1"/>
    </source>
</evidence>
<reference evidence="12" key="1">
    <citation type="journal article" date="2019" name="Int. J. Syst. Evol. Microbiol.">
        <title>The Global Catalogue of Microorganisms (GCM) 10K type strain sequencing project: providing services to taxonomists for standard genome sequencing and annotation.</title>
        <authorList>
            <consortium name="The Broad Institute Genomics Platform"/>
            <consortium name="The Broad Institute Genome Sequencing Center for Infectious Disease"/>
            <person name="Wu L."/>
            <person name="Ma J."/>
        </authorList>
    </citation>
    <scope>NUCLEOTIDE SEQUENCE [LARGE SCALE GENOMIC DNA]</scope>
    <source>
        <strain evidence="12">WYCCWR 12678</strain>
    </source>
</reference>
<dbReference type="Pfam" id="PF02870">
    <property type="entry name" value="Methyltransf_1N"/>
    <property type="match status" value="1"/>
</dbReference>
<keyword evidence="5 8" id="KW-0227">DNA damage</keyword>
<dbReference type="SUPFAM" id="SSF53155">
    <property type="entry name" value="Methylated DNA-protein cysteine methyltransferase domain"/>
    <property type="match status" value="1"/>
</dbReference>
<keyword evidence="12" id="KW-1185">Reference proteome</keyword>
<evidence type="ECO:0000256" key="7">
    <source>
        <dbReference type="ARBA" id="ARBA00049348"/>
    </source>
</evidence>
<keyword evidence="3 8" id="KW-0489">Methyltransferase</keyword>
<dbReference type="PANTHER" id="PTHR10815:SF13">
    <property type="entry name" value="METHYLATED-DNA--PROTEIN-CYSTEINE METHYLTRANSFERASE"/>
    <property type="match status" value="1"/>
</dbReference>
<organism evidence="11 12">
    <name type="scientific">Effusibacillus consociatus</name>
    <dbReference type="NCBI Taxonomy" id="1117041"/>
    <lineage>
        <taxon>Bacteria</taxon>
        <taxon>Bacillati</taxon>
        <taxon>Bacillota</taxon>
        <taxon>Bacilli</taxon>
        <taxon>Bacillales</taxon>
        <taxon>Alicyclobacillaceae</taxon>
        <taxon>Effusibacillus</taxon>
    </lineage>
</organism>
<dbReference type="InterPro" id="IPR036631">
    <property type="entry name" value="MGMT_N_sf"/>
</dbReference>
<evidence type="ECO:0000256" key="6">
    <source>
        <dbReference type="ARBA" id="ARBA00023204"/>
    </source>
</evidence>
<name>A0ABV9Q0W9_9BACL</name>
<dbReference type="InterPro" id="IPR001497">
    <property type="entry name" value="MethylDNA_cys_MeTrfase_AS"/>
</dbReference>
<dbReference type="Pfam" id="PF01035">
    <property type="entry name" value="DNA_binding_1"/>
    <property type="match status" value="1"/>
</dbReference>
<feature type="active site" description="Nucleophile; methyl group acceptor" evidence="8">
    <location>
        <position position="136"/>
    </location>
</feature>
<dbReference type="InterPro" id="IPR036217">
    <property type="entry name" value="MethylDNA_cys_MeTrfase_DNAb"/>
</dbReference>
<dbReference type="PROSITE" id="PS00374">
    <property type="entry name" value="MGMT"/>
    <property type="match status" value="1"/>
</dbReference>
<accession>A0ABV9Q0W9</accession>
<feature type="domain" description="Methylated-DNA-[protein]-cysteine S-methyltransferase DNA binding" evidence="9">
    <location>
        <begin position="85"/>
        <end position="165"/>
    </location>
</feature>
<protein>
    <recommendedName>
        <fullName evidence="8">Methylated-DNA--protein-cysteine methyltransferase</fullName>
        <ecNumber evidence="8">2.1.1.63</ecNumber>
    </recommendedName>
    <alternativeName>
        <fullName evidence="8">6-O-methylguanine-DNA methyltransferase</fullName>
        <shortName evidence="8">MGMT</shortName>
    </alternativeName>
    <alternativeName>
        <fullName evidence="8">O-6-methylguanine-DNA-alkyltransferase</fullName>
    </alternativeName>
</protein>
<keyword evidence="6 8" id="KW-0234">DNA repair</keyword>
<gene>
    <name evidence="11" type="ORF">ACFO8Q_09695</name>
</gene>
<dbReference type="GO" id="GO:0032259">
    <property type="term" value="P:methylation"/>
    <property type="evidence" value="ECO:0007669"/>
    <property type="project" value="UniProtKB-KW"/>
</dbReference>
<dbReference type="EMBL" id="JBHSHC010000080">
    <property type="protein sequence ID" value="MFC4767633.1"/>
    <property type="molecule type" value="Genomic_DNA"/>
</dbReference>
<keyword evidence="2 8" id="KW-0963">Cytoplasm</keyword>
<dbReference type="InterPro" id="IPR014048">
    <property type="entry name" value="MethylDNA_cys_MeTrfase_DNA-bd"/>
</dbReference>
<dbReference type="PANTHER" id="PTHR10815">
    <property type="entry name" value="METHYLATED-DNA--PROTEIN-CYSTEINE METHYLTRANSFERASE"/>
    <property type="match status" value="1"/>
</dbReference>
<evidence type="ECO:0000313" key="12">
    <source>
        <dbReference type="Proteomes" id="UP001596002"/>
    </source>
</evidence>
<evidence type="ECO:0000259" key="10">
    <source>
        <dbReference type="Pfam" id="PF02870"/>
    </source>
</evidence>
<dbReference type="InterPro" id="IPR008332">
    <property type="entry name" value="MethylG_MeTrfase_N"/>
</dbReference>
<proteinExistence type="inferred from homology"/>
<dbReference type="GO" id="GO:0003908">
    <property type="term" value="F:methylated-DNA-[protein]-cysteine S-methyltransferase activity"/>
    <property type="evidence" value="ECO:0007669"/>
    <property type="project" value="UniProtKB-EC"/>
</dbReference>
<evidence type="ECO:0000256" key="2">
    <source>
        <dbReference type="ARBA" id="ARBA00022490"/>
    </source>
</evidence>
<dbReference type="NCBIfam" id="TIGR00589">
    <property type="entry name" value="ogt"/>
    <property type="match status" value="1"/>
</dbReference>
<dbReference type="CDD" id="cd06445">
    <property type="entry name" value="ATase"/>
    <property type="match status" value="1"/>
</dbReference>
<sequence>MEPVANERIGYDVFPSPIGPIYVVVDQRGVRKVALTEEEWQEYQTELGNIPQDSELCRNTVQQLDEYFKGTRRTFDLPLSVEGTDFRKKVWQQLLSIPYGEVRSYADIAKAVGKPKGPRAIGQANRANPLPILIPCHRVIGKNGDLVGYAGTRTDLKTVLLELEQGKNIPLK</sequence>
<keyword evidence="4 8" id="KW-0808">Transferase</keyword>
<comment type="similarity">
    <text evidence="8">Belongs to the MGMT family.</text>
</comment>
<comment type="catalytic activity">
    <reaction evidence="7 8">
        <text>a 6-O-methyl-2'-deoxyguanosine in DNA + L-cysteinyl-[protein] = S-methyl-L-cysteinyl-[protein] + a 2'-deoxyguanosine in DNA</text>
        <dbReference type="Rhea" id="RHEA:24000"/>
        <dbReference type="Rhea" id="RHEA-COMP:10131"/>
        <dbReference type="Rhea" id="RHEA-COMP:10132"/>
        <dbReference type="Rhea" id="RHEA-COMP:11367"/>
        <dbReference type="Rhea" id="RHEA-COMP:11368"/>
        <dbReference type="ChEBI" id="CHEBI:29950"/>
        <dbReference type="ChEBI" id="CHEBI:82612"/>
        <dbReference type="ChEBI" id="CHEBI:85445"/>
        <dbReference type="ChEBI" id="CHEBI:85448"/>
        <dbReference type="EC" id="2.1.1.63"/>
    </reaction>
</comment>
<dbReference type="EC" id="2.1.1.63" evidence="8"/>
<evidence type="ECO:0000259" key="9">
    <source>
        <dbReference type="Pfam" id="PF01035"/>
    </source>
</evidence>
<dbReference type="Gene3D" id="1.10.10.10">
    <property type="entry name" value="Winged helix-like DNA-binding domain superfamily/Winged helix DNA-binding domain"/>
    <property type="match status" value="1"/>
</dbReference>
<comment type="catalytic activity">
    <reaction evidence="1 8">
        <text>a 4-O-methyl-thymidine in DNA + L-cysteinyl-[protein] = a thymidine in DNA + S-methyl-L-cysteinyl-[protein]</text>
        <dbReference type="Rhea" id="RHEA:53428"/>
        <dbReference type="Rhea" id="RHEA-COMP:10131"/>
        <dbReference type="Rhea" id="RHEA-COMP:10132"/>
        <dbReference type="Rhea" id="RHEA-COMP:13555"/>
        <dbReference type="Rhea" id="RHEA-COMP:13556"/>
        <dbReference type="ChEBI" id="CHEBI:29950"/>
        <dbReference type="ChEBI" id="CHEBI:82612"/>
        <dbReference type="ChEBI" id="CHEBI:137386"/>
        <dbReference type="ChEBI" id="CHEBI:137387"/>
        <dbReference type="EC" id="2.1.1.63"/>
    </reaction>
</comment>
<dbReference type="Proteomes" id="UP001596002">
    <property type="component" value="Unassembled WGS sequence"/>
</dbReference>
<feature type="domain" description="Methylguanine DNA methyltransferase ribonuclease-like" evidence="10">
    <location>
        <begin position="11"/>
        <end position="80"/>
    </location>
</feature>
<dbReference type="Gene3D" id="3.30.160.70">
    <property type="entry name" value="Methylated DNA-protein cysteine methyltransferase domain"/>
    <property type="match status" value="1"/>
</dbReference>
<evidence type="ECO:0000256" key="3">
    <source>
        <dbReference type="ARBA" id="ARBA00022603"/>
    </source>
</evidence>
<evidence type="ECO:0000256" key="8">
    <source>
        <dbReference type="HAMAP-Rule" id="MF_00772"/>
    </source>
</evidence>
<comment type="function">
    <text evidence="8">Involved in the cellular defense against the biological effects of O6-methylguanine (O6-MeG) and O4-methylthymine (O4-MeT) in DNA. Repairs the methylated nucleobase in DNA by stoichiometrically transferring the methyl group to a cysteine residue in the enzyme. This is a suicide reaction: the enzyme is irreversibly inactivated.</text>
</comment>
<comment type="caution">
    <text evidence="11">The sequence shown here is derived from an EMBL/GenBank/DDBJ whole genome shotgun (WGS) entry which is preliminary data.</text>
</comment>
<comment type="subcellular location">
    <subcellularLocation>
        <location evidence="8">Cytoplasm</location>
    </subcellularLocation>
</comment>
<dbReference type="HAMAP" id="MF_00772">
    <property type="entry name" value="OGT"/>
    <property type="match status" value="1"/>
</dbReference>
<dbReference type="InterPro" id="IPR023546">
    <property type="entry name" value="MGMT"/>
</dbReference>
<comment type="miscellaneous">
    <text evidence="8">This enzyme catalyzes only one turnover and therefore is not strictly catalytic. According to one definition, an enzyme is a biocatalyst that acts repeatedly and over many reaction cycles.</text>
</comment>
<dbReference type="RefSeq" id="WP_380025556.1">
    <property type="nucleotide sequence ID" value="NZ_JBHSHC010000080.1"/>
</dbReference>
<dbReference type="InterPro" id="IPR036388">
    <property type="entry name" value="WH-like_DNA-bd_sf"/>
</dbReference>
<evidence type="ECO:0000256" key="1">
    <source>
        <dbReference type="ARBA" id="ARBA00001286"/>
    </source>
</evidence>
<evidence type="ECO:0000256" key="4">
    <source>
        <dbReference type="ARBA" id="ARBA00022679"/>
    </source>
</evidence>